<dbReference type="InterPro" id="IPR004107">
    <property type="entry name" value="Integrase_SAM-like_N"/>
</dbReference>
<name>A0ABU6PPH4_9BACL</name>
<dbReference type="InterPro" id="IPR010998">
    <property type="entry name" value="Integrase_recombinase_N"/>
</dbReference>
<dbReference type="PROSITE" id="PS51900">
    <property type="entry name" value="CB"/>
    <property type="match status" value="1"/>
</dbReference>
<dbReference type="RefSeq" id="WP_328276085.1">
    <property type="nucleotide sequence ID" value="NZ_JARTLD010000012.1"/>
</dbReference>
<dbReference type="EMBL" id="JARTLD010000012">
    <property type="protein sequence ID" value="MED5016783.1"/>
    <property type="molecule type" value="Genomic_DNA"/>
</dbReference>
<comment type="caution">
    <text evidence="4">The sequence shown here is derived from an EMBL/GenBank/DDBJ whole genome shotgun (WGS) entry which is preliminary data.</text>
</comment>
<dbReference type="Pfam" id="PF13495">
    <property type="entry name" value="Phage_int_SAM_4"/>
    <property type="match status" value="1"/>
</dbReference>
<dbReference type="Gene3D" id="1.10.150.130">
    <property type="match status" value="1"/>
</dbReference>
<protein>
    <submittedName>
        <fullName evidence="4">Phage integrase N-terminal SAM-like domain-containing protein</fullName>
    </submittedName>
</protein>
<evidence type="ECO:0000313" key="4">
    <source>
        <dbReference type="EMBL" id="MED5016783.1"/>
    </source>
</evidence>
<gene>
    <name evidence="4" type="ORF">P9847_05635</name>
</gene>
<sequence length="186" mass="21880">MEERLLRILNAADGRLWVTMPPVQEWIQRIRRVQGRTWHPEVKMWSIPDAKETVEELVHHFNSVPVQVASDLLARYPLLQRCSPYGERWRRKFSDALRMKGYSSSTEKAYVSHVERCMQFTGVHIDLMELSHTKKYVLNLLEAKHSHTYVNQAISALRFWFRDVEQRSEGMGQAKAREEAPCRVVC</sequence>
<organism evidence="4 5">
    <name type="scientific">Paenibacillus chibensis</name>
    <dbReference type="NCBI Taxonomy" id="59846"/>
    <lineage>
        <taxon>Bacteria</taxon>
        <taxon>Bacillati</taxon>
        <taxon>Bacillota</taxon>
        <taxon>Bacilli</taxon>
        <taxon>Bacillales</taxon>
        <taxon>Paenibacillaceae</taxon>
        <taxon>Paenibacillus</taxon>
    </lineage>
</organism>
<dbReference type="InterPro" id="IPR044068">
    <property type="entry name" value="CB"/>
</dbReference>
<feature type="domain" description="Core-binding (CB)" evidence="3">
    <location>
        <begin position="84"/>
        <end position="165"/>
    </location>
</feature>
<keyword evidence="5" id="KW-1185">Reference proteome</keyword>
<evidence type="ECO:0000256" key="2">
    <source>
        <dbReference type="PROSITE-ProRule" id="PRU01248"/>
    </source>
</evidence>
<evidence type="ECO:0000259" key="3">
    <source>
        <dbReference type="PROSITE" id="PS51900"/>
    </source>
</evidence>
<evidence type="ECO:0000256" key="1">
    <source>
        <dbReference type="ARBA" id="ARBA00023125"/>
    </source>
</evidence>
<dbReference type="Proteomes" id="UP001343257">
    <property type="component" value="Unassembled WGS sequence"/>
</dbReference>
<accession>A0ABU6PPH4</accession>
<reference evidence="4 5" key="1">
    <citation type="submission" date="2023-03" db="EMBL/GenBank/DDBJ databases">
        <title>Bacillus Genome Sequencing.</title>
        <authorList>
            <person name="Dunlap C."/>
        </authorList>
    </citation>
    <scope>NUCLEOTIDE SEQUENCE [LARGE SCALE GENOMIC DNA]</scope>
    <source>
        <strain evidence="4 5">NRS-52</strain>
    </source>
</reference>
<keyword evidence="1 2" id="KW-0238">DNA-binding</keyword>
<proteinExistence type="predicted"/>
<evidence type="ECO:0000313" key="5">
    <source>
        <dbReference type="Proteomes" id="UP001343257"/>
    </source>
</evidence>